<accession>A0A1V3NQB3</accession>
<proteinExistence type="predicted"/>
<keyword evidence="2" id="KW-1185">Reference proteome</keyword>
<dbReference type="Proteomes" id="UP000189462">
    <property type="component" value="Unassembled WGS sequence"/>
</dbReference>
<reference evidence="1 2" key="1">
    <citation type="submission" date="2017-02" db="EMBL/GenBank/DDBJ databases">
        <title>Genomic diversity within the haloalkaliphilic genus Thioalkalivibrio.</title>
        <authorList>
            <person name="Ahn A.-C."/>
            <person name="Meier-Kolthoff J."/>
            <person name="Overmars L."/>
            <person name="Richter M."/>
            <person name="Woyke T."/>
            <person name="Sorokin D.Y."/>
            <person name="Muyzer G."/>
        </authorList>
    </citation>
    <scope>NUCLEOTIDE SEQUENCE [LARGE SCALE GENOMIC DNA]</scope>
    <source>
        <strain evidence="1 2">ALJD</strain>
    </source>
</reference>
<dbReference type="AlphaFoldDB" id="A0A1V3NQB3"/>
<sequence length="297" mass="32270">MLAGLLPASGPSQAEPQVPVETRWHVLLLASDNTPLHQRVLSALESQLRGSDAITARAVADTPEATRLVAAFDCSGCLIVTSGVAALQTTLDTTVDAELLSIAIPKERFEQIGASRGDPPRLSAIYMDVSLADMLQVVDLRLHGVETVGIITADGNHLERERLRGDLPAGTSRFREYRAGGESELVAVFEQAARETDAILALPHPQIYNRDTIVRIMLTTYRIGTPLIGYSEGLNRAGALMSVFATPEMLGEDAGRVIATAVGEGEWRPLRRHTVRYNVVINRQVAHSMRIRFKDGS</sequence>
<gene>
    <name evidence="1" type="ORF">B1C78_04305</name>
</gene>
<protein>
    <recommendedName>
        <fullName evidence="3">ABC transporter substrate-binding protein</fullName>
    </recommendedName>
</protein>
<dbReference type="STRING" id="108003.B1C78_04305"/>
<name>A0A1V3NQB3_9GAMM</name>
<evidence type="ECO:0008006" key="3">
    <source>
        <dbReference type="Google" id="ProtNLM"/>
    </source>
</evidence>
<comment type="caution">
    <text evidence="1">The sequence shown here is derived from an EMBL/GenBank/DDBJ whole genome shotgun (WGS) entry which is preliminary data.</text>
</comment>
<dbReference type="OrthoDB" id="9178917at2"/>
<evidence type="ECO:0000313" key="2">
    <source>
        <dbReference type="Proteomes" id="UP000189462"/>
    </source>
</evidence>
<evidence type="ECO:0000313" key="1">
    <source>
        <dbReference type="EMBL" id="OOG27240.1"/>
    </source>
</evidence>
<dbReference type="EMBL" id="MVBK01000021">
    <property type="protein sequence ID" value="OOG27240.1"/>
    <property type="molecule type" value="Genomic_DNA"/>
</dbReference>
<dbReference type="Gene3D" id="3.40.50.2300">
    <property type="match status" value="1"/>
</dbReference>
<organism evidence="1 2">
    <name type="scientific">Thioalkalivibrio denitrificans</name>
    <dbReference type="NCBI Taxonomy" id="108003"/>
    <lineage>
        <taxon>Bacteria</taxon>
        <taxon>Pseudomonadati</taxon>
        <taxon>Pseudomonadota</taxon>
        <taxon>Gammaproteobacteria</taxon>
        <taxon>Chromatiales</taxon>
        <taxon>Ectothiorhodospiraceae</taxon>
        <taxon>Thioalkalivibrio</taxon>
    </lineage>
</organism>